<name>A0ACD0NV17_9BASI</name>
<evidence type="ECO:0000313" key="2">
    <source>
        <dbReference type="Proteomes" id="UP000245626"/>
    </source>
</evidence>
<sequence>MTQGRADETKPPIFVTLNRDDKSLVYSSLPSENQDPKTGWLVAWSPDRKYSVALTSSADANVTITFPGPYFALWLAPFFQRGIGRGTASIDGGPPITFSEPQVEQRALNALPGLTLDDIGCGNHTVVIKHIPKDQTRLSILYYTYFQPGTGPCSGRGDHDPHSKDYGVPQFNDNVHEQETVIQTPKARPRQGHEDQHKLPASSPSSGNALTAAVVAFGLTFAMIALALCLSLFVRRWRQRGEKSSGAHGDHLEGPQHGFKSRIERTYVTTARAIESRLGSKPVLTAASNSKDIAVGGTRHGESSSITPCRHSITNDDTITMSIDHQDPFRSTRSSYSSIPSLNASLQCWRDRDLDRRPMALQPQENPAETPRHEGGARRDKKTSSPSPSIDSTVVCLKISAHACSFVHPPPCSTSHLCGKVRTDASLTTSEWILQDTSIGGDSGCPYLSESNQGQQQGHPQAEGLHSSLGLVVSLMCDSNDKLRTGREKVLSNTSDAMPSQRGALDVDKDTACVGDTCIGEPSYHDASMGRKEAEEGGGPTLHDQIPSVRINDTEPSPLESDQILHPTLAKVKEQPVDESGNPRADGEPLPLSSATDVSRWQNLPLASQKGSRGLGRQNVRNSIPAMAVSVSTFDSRLGSDSSFEHDDVQASPFKPPRPPRSKCRNDKKLGPCWAGYVYDEEEERAMWRSPSMVQEMEEEEWIRSNDGTYDGLGERWQEVGEGTREGRRRRRRKRVSRILTADGNRKPRSSKDESFYSTTTRKMEEGGGGGTSLTNPTATSSVTGPGVSFYSPLNIDSGSLKGSISHTVVAQCTAPLAALGFRFGNEGEKRTDRLDNPGRSRRPGRSNSF</sequence>
<protein>
    <submittedName>
        <fullName evidence="1">Uncharacterized protein</fullName>
    </submittedName>
</protein>
<evidence type="ECO:0000313" key="1">
    <source>
        <dbReference type="EMBL" id="PWN49663.1"/>
    </source>
</evidence>
<reference evidence="1 2" key="1">
    <citation type="journal article" date="2018" name="Mol. Biol. Evol.">
        <title>Broad Genomic Sampling Reveals a Smut Pathogenic Ancestry of the Fungal Clade Ustilaginomycotina.</title>
        <authorList>
            <person name="Kijpornyongpan T."/>
            <person name="Mondo S.J."/>
            <person name="Barry K."/>
            <person name="Sandor L."/>
            <person name="Lee J."/>
            <person name="Lipzen A."/>
            <person name="Pangilinan J."/>
            <person name="LaButti K."/>
            <person name="Hainaut M."/>
            <person name="Henrissat B."/>
            <person name="Grigoriev I.V."/>
            <person name="Spatafora J.W."/>
            <person name="Aime M.C."/>
        </authorList>
    </citation>
    <scope>NUCLEOTIDE SEQUENCE [LARGE SCALE GENOMIC DNA]</scope>
    <source>
        <strain evidence="1 2">SA 807</strain>
    </source>
</reference>
<dbReference type="Proteomes" id="UP000245626">
    <property type="component" value="Unassembled WGS sequence"/>
</dbReference>
<gene>
    <name evidence="1" type="ORF">IE53DRAFT_133745</name>
</gene>
<organism evidence="1 2">
    <name type="scientific">Violaceomyces palustris</name>
    <dbReference type="NCBI Taxonomy" id="1673888"/>
    <lineage>
        <taxon>Eukaryota</taxon>
        <taxon>Fungi</taxon>
        <taxon>Dikarya</taxon>
        <taxon>Basidiomycota</taxon>
        <taxon>Ustilaginomycotina</taxon>
        <taxon>Ustilaginomycetes</taxon>
        <taxon>Violaceomycetales</taxon>
        <taxon>Violaceomycetaceae</taxon>
        <taxon>Violaceomyces</taxon>
    </lineage>
</organism>
<proteinExistence type="predicted"/>
<dbReference type="EMBL" id="KZ820021">
    <property type="protein sequence ID" value="PWN49663.1"/>
    <property type="molecule type" value="Genomic_DNA"/>
</dbReference>
<accession>A0ACD0NV17</accession>
<keyword evidence="2" id="KW-1185">Reference proteome</keyword>